<keyword evidence="3" id="KW-1185">Reference proteome</keyword>
<keyword evidence="1" id="KW-0732">Signal</keyword>
<dbReference type="OrthoDB" id="5054768at2759"/>
<protein>
    <submittedName>
        <fullName evidence="2">Uncharacterized protein</fullName>
    </submittedName>
</protein>
<dbReference type="EMBL" id="PDNC01000037">
    <property type="protein sequence ID" value="PGH04575.1"/>
    <property type="molecule type" value="Genomic_DNA"/>
</dbReference>
<sequence length="340" mass="37759">MKWAFLAAAAAALLAQAAVSQIPYDRLDSERPNNVTGLDYPYYRKVGSYYNGTFSLRISPYLNPLSKGSQNTDYPCQEFENRTFEISMNAIAGFQEISPKSYPQPNPFYLTIEAWDTHYNLTPRTGAIPRESFRYSAYQQNHVETGMAEAGHLPTWIYNMTNMANNNSNNDEPLYRFAGEMNTIDFYRPQLFNFNASGICSDGPDVLYRCSLLPTSIIREVDWADNPIPAPRISGSFNTRVAQVTMSGLFNSIIVSNEKAVSMAGRAEMVFRGEIDEERSDQLFLGRPVPEWNATLGFVRGSVGGAKSGATRAWGLGEVGQLVFGGVVMSFGVGVPLVFF</sequence>
<dbReference type="AlphaFoldDB" id="A0A2B7X6J3"/>
<evidence type="ECO:0000313" key="2">
    <source>
        <dbReference type="EMBL" id="PGH04575.1"/>
    </source>
</evidence>
<accession>A0A2B7X6J3</accession>
<name>A0A2B7X6J3_9EURO</name>
<evidence type="ECO:0000256" key="1">
    <source>
        <dbReference type="SAM" id="SignalP"/>
    </source>
</evidence>
<feature type="chain" id="PRO_5011976257" evidence="1">
    <location>
        <begin position="21"/>
        <end position="340"/>
    </location>
</feature>
<organism evidence="2 3">
    <name type="scientific">Blastomyces parvus</name>
    <dbReference type="NCBI Taxonomy" id="2060905"/>
    <lineage>
        <taxon>Eukaryota</taxon>
        <taxon>Fungi</taxon>
        <taxon>Dikarya</taxon>
        <taxon>Ascomycota</taxon>
        <taxon>Pezizomycotina</taxon>
        <taxon>Eurotiomycetes</taxon>
        <taxon>Eurotiomycetidae</taxon>
        <taxon>Onygenales</taxon>
        <taxon>Ajellomycetaceae</taxon>
        <taxon>Blastomyces</taxon>
    </lineage>
</organism>
<proteinExistence type="predicted"/>
<dbReference type="Proteomes" id="UP000224080">
    <property type="component" value="Unassembled WGS sequence"/>
</dbReference>
<reference evidence="2 3" key="1">
    <citation type="submission" date="2017-10" db="EMBL/GenBank/DDBJ databases">
        <title>Comparative genomics in systemic dimorphic fungi from Ajellomycetaceae.</title>
        <authorList>
            <person name="Munoz J.F."/>
            <person name="Mcewen J.G."/>
            <person name="Clay O.K."/>
            <person name="Cuomo C.A."/>
        </authorList>
    </citation>
    <scope>NUCLEOTIDE SEQUENCE [LARGE SCALE GENOMIC DNA]</scope>
    <source>
        <strain evidence="2 3">UAMH130</strain>
    </source>
</reference>
<comment type="caution">
    <text evidence="2">The sequence shown here is derived from an EMBL/GenBank/DDBJ whole genome shotgun (WGS) entry which is preliminary data.</text>
</comment>
<gene>
    <name evidence="2" type="ORF">GX51_03408</name>
</gene>
<dbReference type="STRING" id="2060905.A0A2B7X6J3"/>
<evidence type="ECO:0000313" key="3">
    <source>
        <dbReference type="Proteomes" id="UP000224080"/>
    </source>
</evidence>
<feature type="signal peptide" evidence="1">
    <location>
        <begin position="1"/>
        <end position="20"/>
    </location>
</feature>